<accession>A0A7I7PG07</accession>
<feature type="transmembrane region" description="Helical" evidence="1">
    <location>
        <begin position="127"/>
        <end position="144"/>
    </location>
</feature>
<reference evidence="2" key="3">
    <citation type="submission" date="2020-02" db="EMBL/GenBank/DDBJ databases">
        <authorList>
            <person name="Matsumoto Y."/>
            <person name="Motooka D."/>
            <person name="Nakamura S."/>
        </authorList>
    </citation>
    <scope>NUCLEOTIDE SEQUENCE</scope>
    <source>
        <strain evidence="2">JCM 16367</strain>
    </source>
</reference>
<dbReference type="Proteomes" id="UP000192374">
    <property type="component" value="Unassembled WGS sequence"/>
</dbReference>
<evidence type="ECO:0000313" key="2">
    <source>
        <dbReference type="EMBL" id="BBY07449.1"/>
    </source>
</evidence>
<keyword evidence="1" id="KW-1133">Transmembrane helix</keyword>
<sequence length="145" mass="16097">MRTTITTVLVAVLGVHALVKFAFFALPYRRRRAALDKSYHGRRSATTTSDTVMLLFTIVLATLLVWRGIEAVSFLGGIWIGATLIQLYFHEFHAPVPADRAAPEPLSPIKTMSYAIQDNPWRPWRELLTLSVLICLSLAFIAGAG</sequence>
<evidence type="ECO:0000313" key="3">
    <source>
        <dbReference type="EMBL" id="ORB16088.1"/>
    </source>
</evidence>
<evidence type="ECO:0000313" key="4">
    <source>
        <dbReference type="Proteomes" id="UP000192374"/>
    </source>
</evidence>
<dbReference type="EMBL" id="AP022583">
    <property type="protein sequence ID" value="BBY07449.1"/>
    <property type="molecule type" value="Genomic_DNA"/>
</dbReference>
<dbReference type="EMBL" id="MVIC01000009">
    <property type="protein sequence ID" value="ORB16088.1"/>
    <property type="molecule type" value="Genomic_DNA"/>
</dbReference>
<dbReference type="RefSeq" id="WP_083087099.1">
    <property type="nucleotide sequence ID" value="NZ_AP022583.1"/>
</dbReference>
<proteinExistence type="predicted"/>
<keyword evidence="1" id="KW-0472">Membrane</keyword>
<evidence type="ECO:0008006" key="6">
    <source>
        <dbReference type="Google" id="ProtNLM"/>
    </source>
</evidence>
<feature type="transmembrane region" description="Helical" evidence="1">
    <location>
        <begin position="72"/>
        <end position="90"/>
    </location>
</feature>
<feature type="transmembrane region" description="Helical" evidence="1">
    <location>
        <begin position="6"/>
        <end position="26"/>
    </location>
</feature>
<name>A0A7I7PG07_9MYCO</name>
<dbReference type="OrthoDB" id="329803at2"/>
<keyword evidence="1" id="KW-0812">Transmembrane</keyword>
<reference evidence="2 5" key="2">
    <citation type="journal article" date="2019" name="Emerg. Microbes Infect.">
        <title>Comprehensive subspecies identification of 175 nontuberculous mycobacteria species based on 7547 genomic profiles.</title>
        <authorList>
            <person name="Matsumoto Y."/>
            <person name="Kinjo T."/>
            <person name="Motooka D."/>
            <person name="Nabeya D."/>
            <person name="Jung N."/>
            <person name="Uechi K."/>
            <person name="Horii T."/>
            <person name="Iida T."/>
            <person name="Fujita J."/>
            <person name="Nakamura S."/>
        </authorList>
    </citation>
    <scope>NUCLEOTIDE SEQUENCE [LARGE SCALE GENOMIC DNA]</scope>
    <source>
        <strain evidence="2 5">JCM 16367</strain>
    </source>
</reference>
<dbReference type="Proteomes" id="UP000466894">
    <property type="component" value="Chromosome"/>
</dbReference>
<evidence type="ECO:0000313" key="5">
    <source>
        <dbReference type="Proteomes" id="UP000466894"/>
    </source>
</evidence>
<feature type="transmembrane region" description="Helical" evidence="1">
    <location>
        <begin position="47"/>
        <end position="66"/>
    </location>
</feature>
<evidence type="ECO:0000256" key="1">
    <source>
        <dbReference type="SAM" id="Phobius"/>
    </source>
</evidence>
<keyword evidence="4" id="KW-1185">Reference proteome</keyword>
<organism evidence="2 5">
    <name type="scientific">Mycobacterium noviomagense</name>
    <dbReference type="NCBI Taxonomy" id="459858"/>
    <lineage>
        <taxon>Bacteria</taxon>
        <taxon>Bacillati</taxon>
        <taxon>Actinomycetota</taxon>
        <taxon>Actinomycetes</taxon>
        <taxon>Mycobacteriales</taxon>
        <taxon>Mycobacteriaceae</taxon>
        <taxon>Mycobacterium</taxon>
    </lineage>
</organism>
<gene>
    <name evidence="3" type="ORF">BST37_07645</name>
    <name evidence="2" type="ORF">MNVI_27670</name>
</gene>
<protein>
    <recommendedName>
        <fullName evidence="6">DUF1772 domain-containing protein</fullName>
    </recommendedName>
</protein>
<dbReference type="AlphaFoldDB" id="A0A7I7PG07"/>
<dbReference type="KEGG" id="mnv:MNVI_27670"/>
<reference evidence="3 4" key="1">
    <citation type="submission" date="2017-02" db="EMBL/GenBank/DDBJ databases">
        <title>The new phylogeny of genus Mycobacterium.</title>
        <authorList>
            <person name="Tortoli E."/>
            <person name="Trovato A."/>
            <person name="Cirillo D.M."/>
        </authorList>
    </citation>
    <scope>NUCLEOTIDE SEQUENCE [LARGE SCALE GENOMIC DNA]</scope>
    <source>
        <strain evidence="3 4">DSM 45145</strain>
    </source>
</reference>